<dbReference type="EMBL" id="JAPQKP010000003">
    <property type="protein sequence ID" value="KAJ5200295.1"/>
    <property type="molecule type" value="Genomic_DNA"/>
</dbReference>
<keyword evidence="3" id="KW-0862">Zinc</keyword>
<dbReference type="Gene3D" id="3.30.40.10">
    <property type="entry name" value="Zinc/RING finger domain, C3HC4 (zinc finger)"/>
    <property type="match status" value="1"/>
</dbReference>
<dbReference type="InterPro" id="IPR017907">
    <property type="entry name" value="Znf_RING_CS"/>
</dbReference>
<reference evidence="7" key="1">
    <citation type="submission" date="2022-11" db="EMBL/GenBank/DDBJ databases">
        <authorList>
            <person name="Petersen C."/>
        </authorList>
    </citation>
    <scope>NUCLEOTIDE SEQUENCE</scope>
    <source>
        <strain evidence="7">IBT 16849</strain>
    </source>
</reference>
<evidence type="ECO:0000256" key="3">
    <source>
        <dbReference type="ARBA" id="ARBA00022833"/>
    </source>
</evidence>
<dbReference type="PANTHER" id="PTHR23041:SF78">
    <property type="entry name" value="E3 UBIQUITIN-PROTEIN LIGASE RNF4"/>
    <property type="match status" value="1"/>
</dbReference>
<dbReference type="OrthoDB" id="6270329at2759"/>
<evidence type="ECO:0000256" key="2">
    <source>
        <dbReference type="ARBA" id="ARBA00022771"/>
    </source>
</evidence>
<dbReference type="SMART" id="SM00184">
    <property type="entry name" value="RING"/>
    <property type="match status" value="1"/>
</dbReference>
<evidence type="ECO:0000313" key="8">
    <source>
        <dbReference type="Proteomes" id="UP001150879"/>
    </source>
</evidence>
<gene>
    <name evidence="7" type="ORF">N7472_005499</name>
</gene>
<evidence type="ECO:0000259" key="6">
    <source>
        <dbReference type="PROSITE" id="PS50089"/>
    </source>
</evidence>
<protein>
    <recommendedName>
        <fullName evidence="6">RING-type domain-containing protein</fullName>
    </recommendedName>
</protein>
<keyword evidence="8" id="KW-1185">Reference proteome</keyword>
<sequence length="210" mass="22769">MSGNEPDVVDLTTRARSTSRAPQQNPISLFSSPTGTSDHAPSSQRLQLPPPRGVKRRRQWSDEHGDSFASSSALSEDVPIETIDMTDDSSVAALARTVAKQREDAIKAQASAESNPNLSTILAYKCPICMETPVDATSTSCGHLFCHKCIIDCLKMSEQTRAGDSSKQYKGTCPVCRTPISRKETPGRTKNLIPLLFQTKKRGDLPVPGP</sequence>
<proteinExistence type="predicted"/>
<keyword evidence="2 4" id="KW-0863">Zinc-finger</keyword>
<dbReference type="PROSITE" id="PS00518">
    <property type="entry name" value="ZF_RING_1"/>
    <property type="match status" value="1"/>
</dbReference>
<comment type="caution">
    <text evidence="7">The sequence shown here is derived from an EMBL/GenBank/DDBJ whole genome shotgun (WGS) entry which is preliminary data.</text>
</comment>
<feature type="region of interest" description="Disordered" evidence="5">
    <location>
        <begin position="1"/>
        <end position="75"/>
    </location>
</feature>
<evidence type="ECO:0000256" key="4">
    <source>
        <dbReference type="PROSITE-ProRule" id="PRU00175"/>
    </source>
</evidence>
<feature type="compositionally biased region" description="Polar residues" evidence="5">
    <location>
        <begin position="14"/>
        <end position="46"/>
    </location>
</feature>
<organism evidence="7 8">
    <name type="scientific">Penicillium cf. griseofulvum</name>
    <dbReference type="NCBI Taxonomy" id="2972120"/>
    <lineage>
        <taxon>Eukaryota</taxon>
        <taxon>Fungi</taxon>
        <taxon>Dikarya</taxon>
        <taxon>Ascomycota</taxon>
        <taxon>Pezizomycotina</taxon>
        <taxon>Eurotiomycetes</taxon>
        <taxon>Eurotiomycetidae</taxon>
        <taxon>Eurotiales</taxon>
        <taxon>Aspergillaceae</taxon>
        <taxon>Penicillium</taxon>
    </lineage>
</organism>
<dbReference type="AlphaFoldDB" id="A0A9W9JTK0"/>
<dbReference type="PROSITE" id="PS50089">
    <property type="entry name" value="ZF_RING_2"/>
    <property type="match status" value="1"/>
</dbReference>
<dbReference type="Proteomes" id="UP001150879">
    <property type="component" value="Unassembled WGS sequence"/>
</dbReference>
<evidence type="ECO:0000313" key="7">
    <source>
        <dbReference type="EMBL" id="KAJ5200295.1"/>
    </source>
</evidence>
<reference evidence="7" key="2">
    <citation type="journal article" date="2023" name="IMA Fungus">
        <title>Comparative genomic study of the Penicillium genus elucidates a diverse pangenome and 15 lateral gene transfer events.</title>
        <authorList>
            <person name="Petersen C."/>
            <person name="Sorensen T."/>
            <person name="Nielsen M.R."/>
            <person name="Sondergaard T.E."/>
            <person name="Sorensen J.L."/>
            <person name="Fitzpatrick D.A."/>
            <person name="Frisvad J.C."/>
            <person name="Nielsen K.L."/>
        </authorList>
    </citation>
    <scope>NUCLEOTIDE SEQUENCE</scope>
    <source>
        <strain evidence="7">IBT 16849</strain>
    </source>
</reference>
<feature type="domain" description="RING-type" evidence="6">
    <location>
        <begin position="126"/>
        <end position="177"/>
    </location>
</feature>
<evidence type="ECO:0000256" key="5">
    <source>
        <dbReference type="SAM" id="MobiDB-lite"/>
    </source>
</evidence>
<dbReference type="InterPro" id="IPR018957">
    <property type="entry name" value="Znf_C3HC4_RING-type"/>
</dbReference>
<dbReference type="InterPro" id="IPR001841">
    <property type="entry name" value="Znf_RING"/>
</dbReference>
<evidence type="ECO:0000256" key="1">
    <source>
        <dbReference type="ARBA" id="ARBA00022723"/>
    </source>
</evidence>
<dbReference type="InterPro" id="IPR047134">
    <property type="entry name" value="RNF4"/>
</dbReference>
<dbReference type="PANTHER" id="PTHR23041">
    <property type="entry name" value="RING FINGER DOMAIN-CONTAINING"/>
    <property type="match status" value="1"/>
</dbReference>
<accession>A0A9W9JTK0</accession>
<dbReference type="SUPFAM" id="SSF57850">
    <property type="entry name" value="RING/U-box"/>
    <property type="match status" value="1"/>
</dbReference>
<keyword evidence="1" id="KW-0479">Metal-binding</keyword>
<name>A0A9W9JTK0_9EURO</name>
<dbReference type="InterPro" id="IPR013083">
    <property type="entry name" value="Znf_RING/FYVE/PHD"/>
</dbReference>
<dbReference type="GO" id="GO:0008270">
    <property type="term" value="F:zinc ion binding"/>
    <property type="evidence" value="ECO:0007669"/>
    <property type="project" value="UniProtKB-KW"/>
</dbReference>
<dbReference type="Pfam" id="PF00097">
    <property type="entry name" value="zf-C3HC4"/>
    <property type="match status" value="1"/>
</dbReference>